<dbReference type="Pfam" id="PF07715">
    <property type="entry name" value="Plug"/>
    <property type="match status" value="1"/>
</dbReference>
<dbReference type="SUPFAM" id="SSF56935">
    <property type="entry name" value="Porins"/>
    <property type="match status" value="1"/>
</dbReference>
<dbReference type="GO" id="GO:0009279">
    <property type="term" value="C:cell outer membrane"/>
    <property type="evidence" value="ECO:0007669"/>
    <property type="project" value="UniProtKB-SubCell"/>
</dbReference>
<feature type="domain" description="TonB-dependent receptor plug" evidence="12">
    <location>
        <begin position="113"/>
        <end position="231"/>
    </location>
</feature>
<evidence type="ECO:0000256" key="2">
    <source>
        <dbReference type="ARBA" id="ARBA00022448"/>
    </source>
</evidence>
<keyword evidence="7 8" id="KW-0998">Cell outer membrane</keyword>
<dbReference type="FunFam" id="2.170.130.10:FF:000008">
    <property type="entry name" value="SusC/RagA family TonB-linked outer membrane protein"/>
    <property type="match status" value="1"/>
</dbReference>
<dbReference type="InterPro" id="IPR037066">
    <property type="entry name" value="Plug_dom_sf"/>
</dbReference>
<dbReference type="EMBL" id="CP032548">
    <property type="protein sequence ID" value="AZJ36572.1"/>
    <property type="molecule type" value="Genomic_DNA"/>
</dbReference>
<sequence>MRTKFNGILTLLLALIVQISFAQERTISGTVSDESGPLPGVTILKKGTTQGTETDFDGNYSIQAKTGDVLVFSFVGMKSAERTIGTSNQISVVLEGDNVLDEVVVVAYGTQSKKSITGSVTTVKSEVLEKTNVASLDQALQGSAPGIQVSATSGQPGAATNVRIRGIGSINASSAPLYVVDGVPILTGDLSRLQTTSNILSSINTNDIESISVLKDASSASLYGSRAANGVILITTKAGKAGKTKFTVSSEYGIGDETLYDDNAMTSAQLKQYTIAALDNAFGAGSGEGIYNTGLPWAWDGVTDTNWYKETHRDKTTSQKINFSANGGNEKTTFYSSLGYFEQEGLIKTSDLTRVSTALNLKHKATDKLSIRFNINASHSKLNGPDDGGSFANPELASYFLLPNYPVYNEDGTYNLSFFSTYNPVALFERNFTTLKTTKVFGKTDITYEIIDNLEFNSSFGAEYIALEEEQYYNPDFGAGRNVNGSASAYYTRRYNYNWINQLNYSFDINDDNNFKLKLGYEIQQDDRYQINASGENYATDKLTNLQLTSKPTEASSFGTRNSFLSVFSRIDYNFKNKYFFDFSFRRDGSSKFGSNNRYGNFWAAGFAWSISDEAFFGDNFINSLKLRTSYGVNGNSAGIGNFDGLGLYGFGDYNGQGTSFPNQVANPDLRWELNKPFNVGLDFGMFNSRITGTLEYYKRTTSDLLLDKPLSTTSGFTVITENIGEMENSGIEVNLNTSNIQTDNFSWDTNFNFSTNKNEITKLDEGKDILNGTQIRRVGEHARSWYIRKWAGVNPDNGEPQWYINGKDGAVTSDYNEAERAIQGQSVPEIIASMTNTFKYNNFDLSFQLNYSGNYQVYDGWAFYTYNAGEFLSFNKNSNVLDYWQQPGDITDTPKPVWGNGRDATSSSTRFLYDGDHIRLRNIQFGYSVPEEYLSKAGISGLRLYLTGTNLLTYTFDDKLNFDPEVGITGQSDLRQANLKTYSLGVNLTF</sequence>
<dbReference type="RefSeq" id="WP_125068423.1">
    <property type="nucleotide sequence ID" value="NZ_CP032548.1"/>
</dbReference>
<evidence type="ECO:0000256" key="10">
    <source>
        <dbReference type="SAM" id="SignalP"/>
    </source>
</evidence>
<evidence type="ECO:0000256" key="4">
    <source>
        <dbReference type="ARBA" id="ARBA00022692"/>
    </source>
</evidence>
<comment type="subcellular location">
    <subcellularLocation>
        <location evidence="1 8">Cell outer membrane</location>
        <topology evidence="1 8">Multi-pass membrane protein</topology>
    </subcellularLocation>
</comment>
<keyword evidence="2 8" id="KW-0813">Transport</keyword>
<dbReference type="Pfam" id="PF00593">
    <property type="entry name" value="TonB_dep_Rec_b-barrel"/>
    <property type="match status" value="1"/>
</dbReference>
<dbReference type="Gene3D" id="2.170.130.10">
    <property type="entry name" value="TonB-dependent receptor, plug domain"/>
    <property type="match status" value="1"/>
</dbReference>
<keyword evidence="5 9" id="KW-0798">TonB box</keyword>
<dbReference type="InterPro" id="IPR039426">
    <property type="entry name" value="TonB-dep_rcpt-like"/>
</dbReference>
<name>A0A3S8R9W6_9FLAO</name>
<evidence type="ECO:0000256" key="7">
    <source>
        <dbReference type="ARBA" id="ARBA00023237"/>
    </source>
</evidence>
<dbReference type="Pfam" id="PF13715">
    <property type="entry name" value="CarbopepD_reg_2"/>
    <property type="match status" value="1"/>
</dbReference>
<evidence type="ECO:0000313" key="14">
    <source>
        <dbReference type="Proteomes" id="UP000274593"/>
    </source>
</evidence>
<dbReference type="KEGG" id="tsig:D6T69_13955"/>
<evidence type="ECO:0000256" key="8">
    <source>
        <dbReference type="PROSITE-ProRule" id="PRU01360"/>
    </source>
</evidence>
<feature type="domain" description="TonB-dependent receptor-like beta-barrel" evidence="11">
    <location>
        <begin position="404"/>
        <end position="809"/>
    </location>
</feature>
<evidence type="ECO:0000256" key="6">
    <source>
        <dbReference type="ARBA" id="ARBA00023136"/>
    </source>
</evidence>
<keyword evidence="10" id="KW-0732">Signal</keyword>
<keyword evidence="13" id="KW-0675">Receptor</keyword>
<dbReference type="Gene3D" id="2.40.170.20">
    <property type="entry name" value="TonB-dependent receptor, beta-barrel domain"/>
    <property type="match status" value="1"/>
</dbReference>
<dbReference type="InterPro" id="IPR012910">
    <property type="entry name" value="Plug_dom"/>
</dbReference>
<evidence type="ECO:0000259" key="11">
    <source>
        <dbReference type="Pfam" id="PF00593"/>
    </source>
</evidence>
<evidence type="ECO:0000256" key="5">
    <source>
        <dbReference type="ARBA" id="ARBA00023077"/>
    </source>
</evidence>
<keyword evidence="14" id="KW-1185">Reference proteome</keyword>
<dbReference type="InterPro" id="IPR023997">
    <property type="entry name" value="TonB-dep_OMP_SusC/RagA_CS"/>
</dbReference>
<dbReference type="InterPro" id="IPR023996">
    <property type="entry name" value="TonB-dep_OMP_SusC/RagA"/>
</dbReference>
<dbReference type="InterPro" id="IPR036942">
    <property type="entry name" value="Beta-barrel_TonB_sf"/>
</dbReference>
<keyword evidence="4 8" id="KW-0812">Transmembrane</keyword>
<organism evidence="13 14">
    <name type="scientific">Tenacibaculum singaporense</name>
    <dbReference type="NCBI Taxonomy" id="2358479"/>
    <lineage>
        <taxon>Bacteria</taxon>
        <taxon>Pseudomonadati</taxon>
        <taxon>Bacteroidota</taxon>
        <taxon>Flavobacteriia</taxon>
        <taxon>Flavobacteriales</taxon>
        <taxon>Flavobacteriaceae</taxon>
        <taxon>Tenacibaculum</taxon>
    </lineage>
</organism>
<protein>
    <submittedName>
        <fullName evidence="13">TonB-dependent receptor</fullName>
    </submittedName>
</protein>
<dbReference type="SUPFAM" id="SSF49464">
    <property type="entry name" value="Carboxypeptidase regulatory domain-like"/>
    <property type="match status" value="1"/>
</dbReference>
<dbReference type="NCBIfam" id="TIGR04056">
    <property type="entry name" value="OMP_RagA_SusC"/>
    <property type="match status" value="1"/>
</dbReference>
<reference evidence="13 14" key="1">
    <citation type="submission" date="2018-09" db="EMBL/GenBank/DDBJ databases">
        <title>Insights into the microbiota of Asian seabass (Lates calcarifer) with tenacibaculosis symptoms and description of sp. nov. Tenacibaculum singaporense.</title>
        <authorList>
            <person name="Miyake S."/>
            <person name="Soh M."/>
            <person name="Azman M.N."/>
            <person name="Ngoh S.Y."/>
            <person name="Orban L."/>
        </authorList>
    </citation>
    <scope>NUCLEOTIDE SEQUENCE [LARGE SCALE GENOMIC DNA]</scope>
    <source>
        <strain evidence="13 14">DSM 106434</strain>
    </source>
</reference>
<comment type="similarity">
    <text evidence="8 9">Belongs to the TonB-dependent receptor family.</text>
</comment>
<feature type="signal peptide" evidence="10">
    <location>
        <begin position="1"/>
        <end position="22"/>
    </location>
</feature>
<keyword evidence="3 8" id="KW-1134">Transmembrane beta strand</keyword>
<dbReference type="Proteomes" id="UP000274593">
    <property type="component" value="Chromosome"/>
</dbReference>
<dbReference type="AlphaFoldDB" id="A0A3S8R9W6"/>
<accession>A0A3S8R9W6</accession>
<evidence type="ECO:0000313" key="13">
    <source>
        <dbReference type="EMBL" id="AZJ36572.1"/>
    </source>
</evidence>
<dbReference type="InterPro" id="IPR008969">
    <property type="entry name" value="CarboxyPept-like_regulatory"/>
</dbReference>
<evidence type="ECO:0000256" key="1">
    <source>
        <dbReference type="ARBA" id="ARBA00004571"/>
    </source>
</evidence>
<gene>
    <name evidence="13" type="ORF">D6T69_13955</name>
</gene>
<evidence type="ECO:0000256" key="3">
    <source>
        <dbReference type="ARBA" id="ARBA00022452"/>
    </source>
</evidence>
<dbReference type="InterPro" id="IPR000531">
    <property type="entry name" value="Beta-barrel_TonB"/>
</dbReference>
<keyword evidence="6 8" id="KW-0472">Membrane</keyword>
<evidence type="ECO:0000256" key="9">
    <source>
        <dbReference type="RuleBase" id="RU003357"/>
    </source>
</evidence>
<proteinExistence type="inferred from homology"/>
<dbReference type="PROSITE" id="PS52016">
    <property type="entry name" value="TONB_DEPENDENT_REC_3"/>
    <property type="match status" value="1"/>
</dbReference>
<evidence type="ECO:0000259" key="12">
    <source>
        <dbReference type="Pfam" id="PF07715"/>
    </source>
</evidence>
<dbReference type="NCBIfam" id="TIGR04057">
    <property type="entry name" value="SusC_RagA_signa"/>
    <property type="match status" value="1"/>
</dbReference>
<feature type="chain" id="PRO_5019010374" evidence="10">
    <location>
        <begin position="23"/>
        <end position="991"/>
    </location>
</feature>